<reference evidence="26" key="1">
    <citation type="submission" date="2020-08" db="EMBL/GenBank/DDBJ databases">
        <title>Chromosome-level assembly of Southern catfish (Silurus meridionalis) provides insights into visual adaptation to the nocturnal and benthic lifestyles.</title>
        <authorList>
            <person name="Zhang Y."/>
            <person name="Wang D."/>
            <person name="Peng Z."/>
        </authorList>
    </citation>
    <scope>NUCLEOTIDE SEQUENCE</scope>
    <source>
        <strain evidence="26">SWU-2019-XX</strain>
        <tissue evidence="26">Muscle</tissue>
    </source>
</reference>
<evidence type="ECO:0000256" key="22">
    <source>
        <dbReference type="ARBA" id="ARBA00033455"/>
    </source>
</evidence>
<dbReference type="GO" id="GO:0005634">
    <property type="term" value="C:nucleus"/>
    <property type="evidence" value="ECO:0007669"/>
    <property type="project" value="UniProtKB-SubCell"/>
</dbReference>
<comment type="pathway">
    <text evidence="4">Protein modification; protein ubiquitination.</text>
</comment>
<evidence type="ECO:0000256" key="16">
    <source>
        <dbReference type="ARBA" id="ARBA00022843"/>
    </source>
</evidence>
<keyword evidence="9" id="KW-0963">Cytoplasm</keyword>
<dbReference type="Gene3D" id="3.30.40.10">
    <property type="entry name" value="Zinc/RING finger domain, C3HC4 (zinc finger)"/>
    <property type="match status" value="1"/>
</dbReference>
<evidence type="ECO:0000256" key="14">
    <source>
        <dbReference type="ARBA" id="ARBA00022786"/>
    </source>
</evidence>
<evidence type="ECO:0000313" key="27">
    <source>
        <dbReference type="Proteomes" id="UP000606274"/>
    </source>
</evidence>
<dbReference type="GO" id="GO:0008270">
    <property type="term" value="F:zinc ion binding"/>
    <property type="evidence" value="ECO:0007669"/>
    <property type="project" value="UniProtKB-KW"/>
</dbReference>
<keyword evidence="19" id="KW-0539">Nucleus</keyword>
<keyword evidence="14" id="KW-0833">Ubl conjugation pathway</keyword>
<dbReference type="AlphaFoldDB" id="A0A8T0ARS4"/>
<dbReference type="PROSITE" id="PS00518">
    <property type="entry name" value="ZF_RING_1"/>
    <property type="match status" value="1"/>
</dbReference>
<keyword evidence="8" id="KW-0217">Developmental protein</keyword>
<protein>
    <recommendedName>
        <fullName evidence="7">E3 ubiquitin-protein ligase RNF114</fullName>
        <ecNumber evidence="6">2.3.2.27</ecNumber>
    </recommendedName>
    <alternativeName>
        <fullName evidence="21">RING finger protein 114</fullName>
    </alternativeName>
    <alternativeName>
        <fullName evidence="20">RING-type E3 ubiquitin transferase RNF114</fullName>
    </alternativeName>
    <alternativeName>
        <fullName evidence="22">Zinc finger protein 313</fullName>
    </alternativeName>
</protein>
<evidence type="ECO:0000256" key="5">
    <source>
        <dbReference type="ARBA" id="ARBA00011624"/>
    </source>
</evidence>
<keyword evidence="11" id="KW-0479">Metal-binding</keyword>
<dbReference type="GO" id="GO:0030154">
    <property type="term" value="P:cell differentiation"/>
    <property type="evidence" value="ECO:0007669"/>
    <property type="project" value="UniProtKB-KW"/>
</dbReference>
<dbReference type="SMART" id="SM00184">
    <property type="entry name" value="RING"/>
    <property type="match status" value="1"/>
</dbReference>
<evidence type="ECO:0000256" key="8">
    <source>
        <dbReference type="ARBA" id="ARBA00022473"/>
    </source>
</evidence>
<dbReference type="EMBL" id="JABFDY010000016">
    <property type="protein sequence ID" value="KAF7695820.1"/>
    <property type="molecule type" value="Genomic_DNA"/>
</dbReference>
<evidence type="ECO:0000256" key="10">
    <source>
        <dbReference type="ARBA" id="ARBA00022679"/>
    </source>
</evidence>
<evidence type="ECO:0000256" key="21">
    <source>
        <dbReference type="ARBA" id="ARBA00031134"/>
    </source>
</evidence>
<dbReference type="GO" id="GO:0006511">
    <property type="term" value="P:ubiquitin-dependent protein catabolic process"/>
    <property type="evidence" value="ECO:0007669"/>
    <property type="project" value="TreeGrafter"/>
</dbReference>
<dbReference type="InterPro" id="IPR042716">
    <property type="entry name" value="RNF114_RING-HC"/>
</dbReference>
<dbReference type="OrthoDB" id="6270329at2759"/>
<evidence type="ECO:0000256" key="9">
    <source>
        <dbReference type="ARBA" id="ARBA00022490"/>
    </source>
</evidence>
<dbReference type="CDD" id="cd16540">
    <property type="entry name" value="RING-HC_RNF114"/>
    <property type="match status" value="1"/>
</dbReference>
<dbReference type="InterPro" id="IPR013083">
    <property type="entry name" value="Znf_RING/FYVE/PHD"/>
</dbReference>
<dbReference type="PROSITE" id="PS51803">
    <property type="entry name" value="ZF_C2HC_RNF"/>
    <property type="match status" value="1"/>
</dbReference>
<proteinExistence type="predicted"/>
<keyword evidence="17" id="KW-0744">Spermatogenesis</keyword>
<keyword evidence="10" id="KW-0808">Transferase</keyword>
<dbReference type="GO" id="GO:0005737">
    <property type="term" value="C:cytoplasm"/>
    <property type="evidence" value="ECO:0007669"/>
    <property type="project" value="UniProtKB-SubCell"/>
</dbReference>
<dbReference type="InterPro" id="IPR034734">
    <property type="entry name" value="ZF_C2HC_RNF"/>
</dbReference>
<keyword evidence="18" id="KW-0007">Acetylation</keyword>
<evidence type="ECO:0000256" key="11">
    <source>
        <dbReference type="ARBA" id="ARBA00022723"/>
    </source>
</evidence>
<dbReference type="InterPro" id="IPR001841">
    <property type="entry name" value="Znf_RING"/>
</dbReference>
<evidence type="ECO:0000256" key="19">
    <source>
        <dbReference type="ARBA" id="ARBA00023242"/>
    </source>
</evidence>
<dbReference type="Proteomes" id="UP000606274">
    <property type="component" value="Unassembled WGS sequence"/>
</dbReference>
<evidence type="ECO:0000256" key="18">
    <source>
        <dbReference type="ARBA" id="ARBA00022990"/>
    </source>
</evidence>
<keyword evidence="27" id="KW-1185">Reference proteome</keyword>
<evidence type="ECO:0000256" key="17">
    <source>
        <dbReference type="ARBA" id="ARBA00022871"/>
    </source>
</evidence>
<evidence type="ECO:0000256" key="7">
    <source>
        <dbReference type="ARBA" id="ARBA00014143"/>
    </source>
</evidence>
<evidence type="ECO:0000259" key="24">
    <source>
        <dbReference type="PROSITE" id="PS50089"/>
    </source>
</evidence>
<evidence type="ECO:0000256" key="3">
    <source>
        <dbReference type="ARBA" id="ARBA00004496"/>
    </source>
</evidence>
<keyword evidence="13" id="KW-0221">Differentiation</keyword>
<dbReference type="PANTHER" id="PTHR46016">
    <property type="entry name" value="ZINC FINGER, RING/FYVE/PHD-TYPE"/>
    <property type="match status" value="1"/>
</dbReference>
<dbReference type="PANTHER" id="PTHR46016:SF3">
    <property type="entry name" value="E3 UBIQUITIN-PROTEIN LIGASE RNF114"/>
    <property type="match status" value="1"/>
</dbReference>
<name>A0A8T0ARS4_SILME</name>
<dbReference type="Pfam" id="PF05605">
    <property type="entry name" value="zf-Di19"/>
    <property type="match status" value="1"/>
</dbReference>
<organism evidence="26 27">
    <name type="scientific">Silurus meridionalis</name>
    <name type="common">Southern catfish</name>
    <name type="synonym">Silurus soldatovi meridionalis</name>
    <dbReference type="NCBI Taxonomy" id="175797"/>
    <lineage>
        <taxon>Eukaryota</taxon>
        <taxon>Metazoa</taxon>
        <taxon>Chordata</taxon>
        <taxon>Craniata</taxon>
        <taxon>Vertebrata</taxon>
        <taxon>Euteleostomi</taxon>
        <taxon>Actinopterygii</taxon>
        <taxon>Neopterygii</taxon>
        <taxon>Teleostei</taxon>
        <taxon>Ostariophysi</taxon>
        <taxon>Siluriformes</taxon>
        <taxon>Siluridae</taxon>
        <taxon>Silurus</taxon>
    </lineage>
</organism>
<dbReference type="GO" id="GO:0007283">
    <property type="term" value="P:spermatogenesis"/>
    <property type="evidence" value="ECO:0007669"/>
    <property type="project" value="UniProtKB-KW"/>
</dbReference>
<accession>A0A8T0ARS4</accession>
<evidence type="ECO:0000256" key="12">
    <source>
        <dbReference type="ARBA" id="ARBA00022771"/>
    </source>
</evidence>
<feature type="domain" description="RING-type" evidence="24">
    <location>
        <begin position="82"/>
        <end position="121"/>
    </location>
</feature>
<evidence type="ECO:0000256" key="4">
    <source>
        <dbReference type="ARBA" id="ARBA00004906"/>
    </source>
</evidence>
<dbReference type="EC" id="2.3.2.27" evidence="6"/>
<keyword evidence="12 23" id="KW-0863">Zinc-finger</keyword>
<evidence type="ECO:0000256" key="15">
    <source>
        <dbReference type="ARBA" id="ARBA00022833"/>
    </source>
</evidence>
<dbReference type="InterPro" id="IPR008598">
    <property type="entry name" value="Di19_Zn-bd"/>
</dbReference>
<dbReference type="PROSITE" id="PS50089">
    <property type="entry name" value="ZF_RING_2"/>
    <property type="match status" value="1"/>
</dbReference>
<evidence type="ECO:0000256" key="13">
    <source>
        <dbReference type="ARBA" id="ARBA00022782"/>
    </source>
</evidence>
<dbReference type="GO" id="GO:0061630">
    <property type="term" value="F:ubiquitin protein ligase activity"/>
    <property type="evidence" value="ECO:0007669"/>
    <property type="project" value="UniProtKB-EC"/>
</dbReference>
<evidence type="ECO:0000256" key="20">
    <source>
        <dbReference type="ARBA" id="ARBA00030438"/>
    </source>
</evidence>
<dbReference type="Pfam" id="PF18574">
    <property type="entry name" value="zf_C2HC_14"/>
    <property type="match status" value="1"/>
</dbReference>
<dbReference type="InterPro" id="IPR051438">
    <property type="entry name" value="RNF_E3_ubiq-protein_ligase"/>
</dbReference>
<feature type="domain" description="C2HC RNF-type" evidence="25">
    <location>
        <begin position="144"/>
        <end position="163"/>
    </location>
</feature>
<evidence type="ECO:0000256" key="6">
    <source>
        <dbReference type="ARBA" id="ARBA00012483"/>
    </source>
</evidence>
<comment type="catalytic activity">
    <reaction evidence="1">
        <text>S-ubiquitinyl-[E2 ubiquitin-conjugating enzyme]-L-cysteine + [acceptor protein]-L-lysine = [E2 ubiquitin-conjugating enzyme]-L-cysteine + N(6)-ubiquitinyl-[acceptor protein]-L-lysine.</text>
        <dbReference type="EC" id="2.3.2.27"/>
    </reaction>
</comment>
<dbReference type="InterPro" id="IPR017907">
    <property type="entry name" value="Znf_RING_CS"/>
</dbReference>
<comment type="caution">
    <text evidence="26">The sequence shown here is derived from an EMBL/GenBank/DDBJ whole genome shotgun (WGS) entry which is preliminary data.</text>
</comment>
<dbReference type="Pfam" id="PF13445">
    <property type="entry name" value="zf-RING_UBOX"/>
    <property type="match status" value="1"/>
</dbReference>
<dbReference type="SUPFAM" id="SSF57850">
    <property type="entry name" value="RING/U-box"/>
    <property type="match status" value="1"/>
</dbReference>
<keyword evidence="16" id="KW-0832">Ubl conjugation</keyword>
<dbReference type="InterPro" id="IPR027370">
    <property type="entry name" value="Znf-RING_euk"/>
</dbReference>
<evidence type="ECO:0000256" key="1">
    <source>
        <dbReference type="ARBA" id="ARBA00000900"/>
    </source>
</evidence>
<evidence type="ECO:0000313" key="26">
    <source>
        <dbReference type="EMBL" id="KAF7695820.1"/>
    </source>
</evidence>
<evidence type="ECO:0000256" key="2">
    <source>
        <dbReference type="ARBA" id="ARBA00004123"/>
    </source>
</evidence>
<gene>
    <name evidence="26" type="ORF">HF521_005914</name>
</gene>
<evidence type="ECO:0000256" key="23">
    <source>
        <dbReference type="PROSITE-ProRule" id="PRU00175"/>
    </source>
</evidence>
<comment type="subunit">
    <text evidence="5">Interacts with XAF1, the interaction increases XAF1 stability and proapoptotic effects, and may regulate IFN signaling.</text>
</comment>
<dbReference type="GO" id="GO:0000209">
    <property type="term" value="P:protein polyubiquitination"/>
    <property type="evidence" value="ECO:0007669"/>
    <property type="project" value="TreeGrafter"/>
</dbReference>
<sequence>MYEIIQREERPRACAHTRSRVLSLSGGLKKTHIQYIHTHTHTHTNTHFCKAIMAMLGSFGGSQRAAKSLGGAGDRDLTEFVCPVCLEIFDSPMITQCGHTFCNSCLQECLRPKKPVCAVCRTALDKWEKAKDMDTLIRSTDKPCKGCGKGIMLSEMREHMGSCSKYQDYIQEELKNITHNQPDAVSLVPNRYTFTCPYCDCPNFDQDGLVEHCNSQHARDPRQVVCPICASMPWGDPTYKSSDFFQHLRIRHTFSYDTFVDFTADEDAMVQEAIQRSIMDN</sequence>
<evidence type="ECO:0000259" key="25">
    <source>
        <dbReference type="PROSITE" id="PS51803"/>
    </source>
</evidence>
<comment type="subcellular location">
    <subcellularLocation>
        <location evidence="3">Cytoplasm</location>
    </subcellularLocation>
    <subcellularLocation>
        <location evidence="2">Nucleus</location>
    </subcellularLocation>
</comment>
<keyword evidence="15" id="KW-0862">Zinc</keyword>